<dbReference type="PANTHER" id="PTHR39515">
    <property type="entry name" value="CONSERVED PROTEIN"/>
    <property type="match status" value="1"/>
</dbReference>
<dbReference type="InterPro" id="IPR052526">
    <property type="entry name" value="HTH-type_Bedaq_tolerance"/>
</dbReference>
<dbReference type="InterPro" id="IPR036388">
    <property type="entry name" value="WH-like_DNA-bd_sf"/>
</dbReference>
<dbReference type="Pfam" id="PF12802">
    <property type="entry name" value="MarR_2"/>
    <property type="match status" value="1"/>
</dbReference>
<feature type="domain" description="HTH marR-type" evidence="1">
    <location>
        <begin position="4"/>
        <end position="141"/>
    </location>
</feature>
<dbReference type="InterPro" id="IPR036390">
    <property type="entry name" value="WH_DNA-bd_sf"/>
</dbReference>
<dbReference type="Gene3D" id="1.10.287.100">
    <property type="match status" value="1"/>
</dbReference>
<dbReference type="PANTHER" id="PTHR39515:SF2">
    <property type="entry name" value="HTH-TYPE TRANSCRIPTIONAL REGULATOR RV0880"/>
    <property type="match status" value="1"/>
</dbReference>
<organism evidence="2 3">
    <name type="scientific">Pedobacter westerhofensis</name>
    <dbReference type="NCBI Taxonomy" id="425512"/>
    <lineage>
        <taxon>Bacteria</taxon>
        <taxon>Pseudomonadati</taxon>
        <taxon>Bacteroidota</taxon>
        <taxon>Sphingobacteriia</taxon>
        <taxon>Sphingobacteriales</taxon>
        <taxon>Sphingobacteriaceae</taxon>
        <taxon>Pedobacter</taxon>
    </lineage>
</organism>
<keyword evidence="2" id="KW-0238">DNA-binding</keyword>
<dbReference type="OrthoDB" id="9804055at2"/>
<name>A0A521AZK9_9SPHI</name>
<dbReference type="Proteomes" id="UP000320300">
    <property type="component" value="Unassembled WGS sequence"/>
</dbReference>
<protein>
    <submittedName>
        <fullName evidence="2">DNA-binding transcriptional regulator, MarR family</fullName>
    </submittedName>
</protein>
<evidence type="ECO:0000259" key="1">
    <source>
        <dbReference type="PROSITE" id="PS50995"/>
    </source>
</evidence>
<keyword evidence="3" id="KW-1185">Reference proteome</keyword>
<dbReference type="GO" id="GO:0003677">
    <property type="term" value="F:DNA binding"/>
    <property type="evidence" value="ECO:0007669"/>
    <property type="project" value="UniProtKB-KW"/>
</dbReference>
<dbReference type="AlphaFoldDB" id="A0A521AZK9"/>
<reference evidence="2 3" key="1">
    <citation type="submission" date="2017-05" db="EMBL/GenBank/DDBJ databases">
        <authorList>
            <person name="Varghese N."/>
            <person name="Submissions S."/>
        </authorList>
    </citation>
    <scope>NUCLEOTIDE SEQUENCE [LARGE SCALE GENOMIC DNA]</scope>
    <source>
        <strain evidence="2 3">DSM 19036</strain>
    </source>
</reference>
<dbReference type="GO" id="GO:0003700">
    <property type="term" value="F:DNA-binding transcription factor activity"/>
    <property type="evidence" value="ECO:0007669"/>
    <property type="project" value="InterPro"/>
</dbReference>
<dbReference type="PROSITE" id="PS50995">
    <property type="entry name" value="HTH_MARR_2"/>
    <property type="match status" value="1"/>
</dbReference>
<evidence type="ECO:0000313" key="2">
    <source>
        <dbReference type="EMBL" id="SMO40246.1"/>
    </source>
</evidence>
<proteinExistence type="predicted"/>
<dbReference type="SMART" id="SM00347">
    <property type="entry name" value="HTH_MARR"/>
    <property type="match status" value="1"/>
</dbReference>
<dbReference type="SUPFAM" id="SSF46785">
    <property type="entry name" value="Winged helix' DNA-binding domain"/>
    <property type="match status" value="1"/>
</dbReference>
<dbReference type="RefSeq" id="WP_142526643.1">
    <property type="nucleotide sequence ID" value="NZ_CBCSJO010000002.1"/>
</dbReference>
<accession>A0A521AZK9</accession>
<sequence>MTKNTQLATALRTATSHLFKRLRQQINTVDNLSITEITTLSNLYNHQPLFPSQMAEMVKIKAQSMSQIINKLEEAKMIVRIPSETDKRKIAVSLSAYGKEMVDQTRHERDEWLNEAIEHCLSAADKILLLQAVALMDKLIEYK</sequence>
<gene>
    <name evidence="2" type="ORF">SAMN06265348_101564</name>
</gene>
<dbReference type="InterPro" id="IPR000835">
    <property type="entry name" value="HTH_MarR-typ"/>
</dbReference>
<dbReference type="EMBL" id="FXTN01000001">
    <property type="protein sequence ID" value="SMO40246.1"/>
    <property type="molecule type" value="Genomic_DNA"/>
</dbReference>
<dbReference type="Gene3D" id="1.10.10.10">
    <property type="entry name" value="Winged helix-like DNA-binding domain superfamily/Winged helix DNA-binding domain"/>
    <property type="match status" value="1"/>
</dbReference>
<evidence type="ECO:0000313" key="3">
    <source>
        <dbReference type="Proteomes" id="UP000320300"/>
    </source>
</evidence>